<dbReference type="AlphaFoldDB" id="A0AAD6T4J6"/>
<sequence>MPAVFDAVGKVDWWPTGGRKNAEDDRDFQGGVEVFASVTLPKTLRRNVELVQLVTRHPPLRFERMIQYYKVVILIRVTVLNGRWTMSHSGRMHARAPGPILPPKNFTPSIQSSQSRVSSEYRHSREGGLWRCHEFTRPRHTPRFGRKKPGSMTKIEHSRRLQSIRIIGSDCFRKRIHFGYREVAAEFYMKRLAWYSIARCPGAIARWREILILRSEGASVAAPSR</sequence>
<gene>
    <name evidence="3" type="ORF">C8F04DRAFT_1180417</name>
    <name evidence="2" type="ORF">C8F04DRAFT_1202967</name>
</gene>
<organism evidence="3 4">
    <name type="scientific">Mycena alexandri</name>
    <dbReference type="NCBI Taxonomy" id="1745969"/>
    <lineage>
        <taxon>Eukaryota</taxon>
        <taxon>Fungi</taxon>
        <taxon>Dikarya</taxon>
        <taxon>Basidiomycota</taxon>
        <taxon>Agaricomycotina</taxon>
        <taxon>Agaricomycetes</taxon>
        <taxon>Agaricomycetidae</taxon>
        <taxon>Agaricales</taxon>
        <taxon>Marasmiineae</taxon>
        <taxon>Mycenaceae</taxon>
        <taxon>Mycena</taxon>
    </lineage>
</organism>
<evidence type="ECO:0000313" key="2">
    <source>
        <dbReference type="EMBL" id="KAJ7016213.1"/>
    </source>
</evidence>
<dbReference type="EMBL" id="JARJCM010000036">
    <property type="protein sequence ID" value="KAJ7037683.1"/>
    <property type="molecule type" value="Genomic_DNA"/>
</dbReference>
<evidence type="ECO:0000256" key="1">
    <source>
        <dbReference type="SAM" id="MobiDB-lite"/>
    </source>
</evidence>
<protein>
    <submittedName>
        <fullName evidence="3">Uncharacterized protein</fullName>
    </submittedName>
</protein>
<reference evidence="3" key="1">
    <citation type="submission" date="2023-03" db="EMBL/GenBank/DDBJ databases">
        <title>Massive genome expansion in bonnet fungi (Mycena s.s.) driven by repeated elements and novel gene families across ecological guilds.</title>
        <authorList>
            <consortium name="Lawrence Berkeley National Laboratory"/>
            <person name="Harder C.B."/>
            <person name="Miyauchi S."/>
            <person name="Viragh M."/>
            <person name="Kuo A."/>
            <person name="Thoen E."/>
            <person name="Andreopoulos B."/>
            <person name="Lu D."/>
            <person name="Skrede I."/>
            <person name="Drula E."/>
            <person name="Henrissat B."/>
            <person name="Morin E."/>
            <person name="Kohler A."/>
            <person name="Barry K."/>
            <person name="LaButti K."/>
            <person name="Morin E."/>
            <person name="Salamov A."/>
            <person name="Lipzen A."/>
            <person name="Mereny Z."/>
            <person name="Hegedus B."/>
            <person name="Baldrian P."/>
            <person name="Stursova M."/>
            <person name="Weitz H."/>
            <person name="Taylor A."/>
            <person name="Grigoriev I.V."/>
            <person name="Nagy L.G."/>
            <person name="Martin F."/>
            <person name="Kauserud H."/>
        </authorList>
    </citation>
    <scope>NUCLEOTIDE SEQUENCE</scope>
    <source>
        <strain evidence="3">CBHHK200</strain>
    </source>
</reference>
<name>A0AAD6T4J6_9AGAR</name>
<evidence type="ECO:0000313" key="4">
    <source>
        <dbReference type="Proteomes" id="UP001218188"/>
    </source>
</evidence>
<keyword evidence="4" id="KW-1185">Reference proteome</keyword>
<comment type="caution">
    <text evidence="3">The sequence shown here is derived from an EMBL/GenBank/DDBJ whole genome shotgun (WGS) entry which is preliminary data.</text>
</comment>
<evidence type="ECO:0000313" key="3">
    <source>
        <dbReference type="EMBL" id="KAJ7037683.1"/>
    </source>
</evidence>
<accession>A0AAD6T4J6</accession>
<dbReference type="EMBL" id="JARJCM010000562">
    <property type="protein sequence ID" value="KAJ7016213.1"/>
    <property type="molecule type" value="Genomic_DNA"/>
</dbReference>
<feature type="region of interest" description="Disordered" evidence="1">
    <location>
        <begin position="95"/>
        <end position="117"/>
    </location>
</feature>
<dbReference type="Proteomes" id="UP001218188">
    <property type="component" value="Unassembled WGS sequence"/>
</dbReference>
<proteinExistence type="predicted"/>